<organism evidence="3 4">
    <name type="scientific">Halococcoides cellulosivorans</name>
    <dbReference type="NCBI Taxonomy" id="1679096"/>
    <lineage>
        <taxon>Archaea</taxon>
        <taxon>Methanobacteriati</taxon>
        <taxon>Methanobacteriota</taxon>
        <taxon>Stenosarchaea group</taxon>
        <taxon>Halobacteria</taxon>
        <taxon>Halobacteriales</taxon>
        <taxon>Haloarculaceae</taxon>
        <taxon>Halococcoides</taxon>
    </lineage>
</organism>
<dbReference type="Proteomes" id="UP000244727">
    <property type="component" value="Chromosome"/>
</dbReference>
<evidence type="ECO:0000259" key="2">
    <source>
        <dbReference type="Pfam" id="PF25933"/>
    </source>
</evidence>
<accession>A0A2R4WYN1</accession>
<keyword evidence="1" id="KW-1133">Transmembrane helix</keyword>
<evidence type="ECO:0000313" key="3">
    <source>
        <dbReference type="EMBL" id="AWB26636.1"/>
    </source>
</evidence>
<feature type="transmembrane region" description="Helical" evidence="1">
    <location>
        <begin position="174"/>
        <end position="195"/>
    </location>
</feature>
<feature type="transmembrane region" description="Helical" evidence="1">
    <location>
        <begin position="74"/>
        <end position="96"/>
    </location>
</feature>
<keyword evidence="4" id="KW-1185">Reference proteome</keyword>
<name>A0A2R4WYN1_9EURY</name>
<reference evidence="3 4" key="1">
    <citation type="submission" date="2018-04" db="EMBL/GenBank/DDBJ databases">
        <title>Halococcoides cellulosivorans gen. nov., sp. nov., an extremely halophilic cellulose-utilizing haloarchaeon from hypersaline lakes.</title>
        <authorList>
            <person name="Sorokin D.Y."/>
            <person name="Toshchakov S.V."/>
            <person name="Samarov N.I."/>
            <person name="Korzhenkov A."/>
            <person name="Kublanov I.V."/>
        </authorList>
    </citation>
    <scope>NUCLEOTIDE SEQUENCE [LARGE SCALE GENOMIC DNA]</scope>
    <source>
        <strain evidence="3 4">HArcel1</strain>
    </source>
</reference>
<feature type="transmembrane region" description="Helical" evidence="1">
    <location>
        <begin position="142"/>
        <end position="162"/>
    </location>
</feature>
<keyword evidence="1" id="KW-0812">Transmembrane</keyword>
<keyword evidence="1" id="KW-0472">Membrane</keyword>
<dbReference type="InterPro" id="IPR058284">
    <property type="entry name" value="DUF7978"/>
</dbReference>
<proteinExistence type="predicted"/>
<dbReference type="Pfam" id="PF25933">
    <property type="entry name" value="DUF7978"/>
    <property type="match status" value="1"/>
</dbReference>
<dbReference type="AlphaFoldDB" id="A0A2R4WYN1"/>
<evidence type="ECO:0000256" key="1">
    <source>
        <dbReference type="SAM" id="Phobius"/>
    </source>
</evidence>
<sequence length="253" mass="25704">MTDSARGFATTTASSLIAAGSIGEAETVAIAPARTLLRAFVVGVPMATSERDPRSGSVEALRERARTFDVGESVAIGAGAMIATYVLTLLLVVLTADAIDLGAGPLLTYVGFLTYSAHHVPAVGESVSIMALDQASISTAKFAAYSAIPMVVSLCAGGVATLRSGRRDGAPEDALFAALSVAAGYATVSTFGSLLVTSTTTGGTAVSVDTVQAALYGLAYPLGFGLLAAAILQFARYLTVRVDTDGEPRESSE</sequence>
<feature type="transmembrane region" description="Helical" evidence="1">
    <location>
        <begin position="215"/>
        <end position="235"/>
    </location>
</feature>
<gene>
    <name evidence="3" type="ORF">HARCEL1_02370</name>
</gene>
<dbReference type="KEGG" id="harc:HARCEL1_02370"/>
<dbReference type="EMBL" id="CP028858">
    <property type="protein sequence ID" value="AWB26636.1"/>
    <property type="molecule type" value="Genomic_DNA"/>
</dbReference>
<protein>
    <recommendedName>
        <fullName evidence="2">DUF7978 domain-containing protein</fullName>
    </recommendedName>
</protein>
<feature type="domain" description="DUF7978" evidence="2">
    <location>
        <begin position="62"/>
        <end position="234"/>
    </location>
</feature>
<evidence type="ECO:0000313" key="4">
    <source>
        <dbReference type="Proteomes" id="UP000244727"/>
    </source>
</evidence>